<dbReference type="PANTHER" id="PTHR32263:SF19">
    <property type="entry name" value="OS03G0230300 PROTEIN"/>
    <property type="match status" value="1"/>
</dbReference>
<evidence type="ECO:0000256" key="1">
    <source>
        <dbReference type="SAM" id="MobiDB-lite"/>
    </source>
</evidence>
<dbReference type="InterPro" id="IPR044964">
    <property type="entry name" value="RCD1/SRO1-5"/>
</dbReference>
<dbReference type="GO" id="GO:0003950">
    <property type="term" value="F:NAD+ poly-ADP-ribosyltransferase activity"/>
    <property type="evidence" value="ECO:0007669"/>
    <property type="project" value="InterPro"/>
</dbReference>
<dbReference type="AlphaFoldDB" id="A0A2P2JHQ5"/>
<sequence>MNGSKQPERPPVLTPPDAEPSRWPNTRKLGEGEMVFSIFKDFFMSGIKKTDPGAAITAIYQFNRTDHLGKARHDVFEKQIELTTNQRGASNMVFAWHGTSAQRVEGILARGFTTLNNVPLLGYFGSGVYLSPLGLPHLG</sequence>
<feature type="compositionally biased region" description="Pro residues" evidence="1">
    <location>
        <begin position="9"/>
        <end position="18"/>
    </location>
</feature>
<feature type="region of interest" description="Disordered" evidence="1">
    <location>
        <begin position="1"/>
        <end position="26"/>
    </location>
</feature>
<evidence type="ECO:0000259" key="2">
    <source>
        <dbReference type="Pfam" id="PF00644"/>
    </source>
</evidence>
<dbReference type="PANTHER" id="PTHR32263">
    <property type="entry name" value="INACTIVE POLY [ADP-RIBOSE] POLYMERASE SRO4-RELATED"/>
    <property type="match status" value="1"/>
</dbReference>
<dbReference type="Gene3D" id="3.90.228.10">
    <property type="match status" value="1"/>
</dbReference>
<organism evidence="3">
    <name type="scientific">Rhizophora mucronata</name>
    <name type="common">Asiatic mangrove</name>
    <dbReference type="NCBI Taxonomy" id="61149"/>
    <lineage>
        <taxon>Eukaryota</taxon>
        <taxon>Viridiplantae</taxon>
        <taxon>Streptophyta</taxon>
        <taxon>Embryophyta</taxon>
        <taxon>Tracheophyta</taxon>
        <taxon>Spermatophyta</taxon>
        <taxon>Magnoliopsida</taxon>
        <taxon>eudicotyledons</taxon>
        <taxon>Gunneridae</taxon>
        <taxon>Pentapetalae</taxon>
        <taxon>rosids</taxon>
        <taxon>fabids</taxon>
        <taxon>Malpighiales</taxon>
        <taxon>Rhizophoraceae</taxon>
        <taxon>Rhizophora</taxon>
    </lineage>
</organism>
<name>A0A2P2JHQ5_RHIMU</name>
<feature type="domain" description="PARP catalytic" evidence="2">
    <location>
        <begin position="76"/>
        <end position="131"/>
    </location>
</feature>
<dbReference type="InterPro" id="IPR012317">
    <property type="entry name" value="Poly(ADP-ribose)pol_cat_dom"/>
</dbReference>
<proteinExistence type="predicted"/>
<dbReference type="Pfam" id="PF00644">
    <property type="entry name" value="PARP"/>
    <property type="match status" value="1"/>
</dbReference>
<dbReference type="EMBL" id="GGEC01012519">
    <property type="protein sequence ID" value="MBW93002.1"/>
    <property type="molecule type" value="Transcribed_RNA"/>
</dbReference>
<evidence type="ECO:0000313" key="3">
    <source>
        <dbReference type="EMBL" id="MBW93002.1"/>
    </source>
</evidence>
<accession>A0A2P2JHQ5</accession>
<dbReference type="SUPFAM" id="SSF56399">
    <property type="entry name" value="ADP-ribosylation"/>
    <property type="match status" value="1"/>
</dbReference>
<protein>
    <submittedName>
        <fullName evidence="3">Poly ADP-ribose polymerase PARP</fullName>
    </submittedName>
</protein>
<reference evidence="3" key="1">
    <citation type="submission" date="2018-02" db="EMBL/GenBank/DDBJ databases">
        <title>Rhizophora mucronata_Transcriptome.</title>
        <authorList>
            <person name="Meera S.P."/>
            <person name="Sreeshan A."/>
            <person name="Augustine A."/>
        </authorList>
    </citation>
    <scope>NUCLEOTIDE SEQUENCE</scope>
    <source>
        <tissue evidence="3">Leaf</tissue>
    </source>
</reference>